<dbReference type="GO" id="GO:0043565">
    <property type="term" value="F:sequence-specific DNA binding"/>
    <property type="evidence" value="ECO:0007669"/>
    <property type="project" value="InterPro"/>
</dbReference>
<accession>A0A917PQC7</accession>
<keyword evidence="5" id="KW-1185">Reference proteome</keyword>
<reference evidence="4" key="1">
    <citation type="journal article" date="2014" name="Int. J. Syst. Evol. Microbiol.">
        <title>Complete genome sequence of Corynebacterium casei LMG S-19264T (=DSM 44701T), isolated from a smear-ripened cheese.</title>
        <authorList>
            <consortium name="US DOE Joint Genome Institute (JGI-PGF)"/>
            <person name="Walter F."/>
            <person name="Albersmeier A."/>
            <person name="Kalinowski J."/>
            <person name="Ruckert C."/>
        </authorList>
    </citation>
    <scope>NUCLEOTIDE SEQUENCE</scope>
    <source>
        <strain evidence="4">JCM 30078</strain>
    </source>
</reference>
<evidence type="ECO:0000259" key="3">
    <source>
        <dbReference type="PROSITE" id="PS01124"/>
    </source>
</evidence>
<evidence type="ECO:0000256" key="1">
    <source>
        <dbReference type="ARBA" id="ARBA00023015"/>
    </source>
</evidence>
<dbReference type="InterPro" id="IPR002818">
    <property type="entry name" value="DJ-1/PfpI"/>
</dbReference>
<comment type="caution">
    <text evidence="4">The sequence shown here is derived from an EMBL/GenBank/DDBJ whole genome shotgun (WGS) entry which is preliminary data.</text>
</comment>
<dbReference type="PROSITE" id="PS01124">
    <property type="entry name" value="HTH_ARAC_FAMILY_2"/>
    <property type="match status" value="1"/>
</dbReference>
<protein>
    <submittedName>
        <fullName evidence="4">Transcriptional regulator</fullName>
    </submittedName>
</protein>
<organism evidence="4 5">
    <name type="scientific">Pseudomonas matsuisoli</name>
    <dbReference type="NCBI Taxonomy" id="1515666"/>
    <lineage>
        <taxon>Bacteria</taxon>
        <taxon>Pseudomonadati</taxon>
        <taxon>Pseudomonadota</taxon>
        <taxon>Gammaproteobacteria</taxon>
        <taxon>Pseudomonadales</taxon>
        <taxon>Pseudomonadaceae</taxon>
        <taxon>Pseudomonas</taxon>
    </lineage>
</organism>
<proteinExistence type="predicted"/>
<dbReference type="Pfam" id="PF01965">
    <property type="entry name" value="DJ-1_PfpI"/>
    <property type="match status" value="1"/>
</dbReference>
<reference evidence="4" key="2">
    <citation type="submission" date="2020-09" db="EMBL/GenBank/DDBJ databases">
        <authorList>
            <person name="Sun Q."/>
            <person name="Ohkuma M."/>
        </authorList>
    </citation>
    <scope>NUCLEOTIDE SEQUENCE</scope>
    <source>
        <strain evidence="4">JCM 30078</strain>
    </source>
</reference>
<dbReference type="InterPro" id="IPR018060">
    <property type="entry name" value="HTH_AraC"/>
</dbReference>
<dbReference type="InterPro" id="IPR009057">
    <property type="entry name" value="Homeodomain-like_sf"/>
</dbReference>
<dbReference type="GO" id="GO:0003700">
    <property type="term" value="F:DNA-binding transcription factor activity"/>
    <property type="evidence" value="ECO:0007669"/>
    <property type="project" value="InterPro"/>
</dbReference>
<keyword evidence="1" id="KW-0805">Transcription regulation</keyword>
<dbReference type="Pfam" id="PF12833">
    <property type="entry name" value="HTH_18"/>
    <property type="match status" value="1"/>
</dbReference>
<name>A0A917PQC7_9PSED</name>
<dbReference type="InterPro" id="IPR052158">
    <property type="entry name" value="INH-QAR"/>
</dbReference>
<dbReference type="SUPFAM" id="SSF52317">
    <property type="entry name" value="Class I glutamine amidotransferase-like"/>
    <property type="match status" value="1"/>
</dbReference>
<feature type="domain" description="HTH araC/xylS-type" evidence="3">
    <location>
        <begin position="217"/>
        <end position="315"/>
    </location>
</feature>
<evidence type="ECO:0000313" key="5">
    <source>
        <dbReference type="Proteomes" id="UP000635983"/>
    </source>
</evidence>
<gene>
    <name evidence="4" type="ORF">GCM10009304_11850</name>
</gene>
<dbReference type="SUPFAM" id="SSF46689">
    <property type="entry name" value="Homeodomain-like"/>
    <property type="match status" value="2"/>
</dbReference>
<dbReference type="RefSeq" id="WP_188982217.1">
    <property type="nucleotide sequence ID" value="NZ_BMPO01000002.1"/>
</dbReference>
<keyword evidence="2" id="KW-0804">Transcription</keyword>
<evidence type="ECO:0000256" key="2">
    <source>
        <dbReference type="ARBA" id="ARBA00023163"/>
    </source>
</evidence>
<dbReference type="InterPro" id="IPR029062">
    <property type="entry name" value="Class_I_gatase-like"/>
</dbReference>
<dbReference type="Gene3D" id="3.40.50.880">
    <property type="match status" value="1"/>
</dbReference>
<dbReference type="AlphaFoldDB" id="A0A917PQC7"/>
<dbReference type="Proteomes" id="UP000635983">
    <property type="component" value="Unassembled WGS sequence"/>
</dbReference>
<evidence type="ECO:0000313" key="4">
    <source>
        <dbReference type="EMBL" id="GGJ87716.1"/>
    </source>
</evidence>
<dbReference type="PANTHER" id="PTHR43130:SF3">
    <property type="entry name" value="HTH-TYPE TRANSCRIPTIONAL REGULATOR RV1931C"/>
    <property type="match status" value="1"/>
</dbReference>
<dbReference type="EMBL" id="BMPO01000002">
    <property type="protein sequence ID" value="GGJ87716.1"/>
    <property type="molecule type" value="Genomic_DNA"/>
</dbReference>
<dbReference type="CDD" id="cd03137">
    <property type="entry name" value="GATase1_AraC_1"/>
    <property type="match status" value="1"/>
</dbReference>
<dbReference type="PANTHER" id="PTHR43130">
    <property type="entry name" value="ARAC-FAMILY TRANSCRIPTIONAL REGULATOR"/>
    <property type="match status" value="1"/>
</dbReference>
<dbReference type="Gene3D" id="1.10.10.60">
    <property type="entry name" value="Homeodomain-like"/>
    <property type="match status" value="1"/>
</dbReference>
<sequence>MRTVGLLLFDDVLMLDAAGPIDVFSLANRYLPADKHYRLMTISPTRKELRASNGLRMFADYSIEEAPTAYDVLLVPGGPGAYSGDHRDIALWLRGTVDNCCTYGSVCTGAFLLGEAGLLDGRRVTTHWHYQERLATRFPNAQVQAEAIYLRDGPMISCGGVTAGIDLALSVLTEHHGKSIALDVAKVLLVVTQRQGGQTQFSPMLSVPTGENDTQMQAIQRYVIDNVGIPHTVSALAEIANMSPRNFSRVFTRETGLSPMEFVLTARIDSARNLLESTDLPLKTIAARSGFGSTRQMRALFSARLKLSPAQYRYQFG</sequence>
<dbReference type="SMART" id="SM00342">
    <property type="entry name" value="HTH_ARAC"/>
    <property type="match status" value="1"/>
</dbReference>